<sequence length="124" mass="13175">NASHEFTQEKVSTLISEQEDHGAKVLYIGANVQEAEAIQIASRMHNAPCVTQSKAVYAANYSCPVPNIQSFVQPSVTCRGGVEALGGNIGAAFNACDETCSTFPVVQQVNDHTQTPGGFTTDRT</sequence>
<dbReference type="AlphaFoldDB" id="A0A0F9AHI1"/>
<proteinExistence type="predicted"/>
<protein>
    <submittedName>
        <fullName evidence="1">Uncharacterized protein</fullName>
    </submittedName>
</protein>
<name>A0A0F9AHI1_9ZZZZ</name>
<organism evidence="1">
    <name type="scientific">marine sediment metagenome</name>
    <dbReference type="NCBI Taxonomy" id="412755"/>
    <lineage>
        <taxon>unclassified sequences</taxon>
        <taxon>metagenomes</taxon>
        <taxon>ecological metagenomes</taxon>
    </lineage>
</organism>
<comment type="caution">
    <text evidence="1">The sequence shown here is derived from an EMBL/GenBank/DDBJ whole genome shotgun (WGS) entry which is preliminary data.</text>
</comment>
<evidence type="ECO:0000313" key="1">
    <source>
        <dbReference type="EMBL" id="KKK71641.1"/>
    </source>
</evidence>
<reference evidence="1" key="1">
    <citation type="journal article" date="2015" name="Nature">
        <title>Complex archaea that bridge the gap between prokaryotes and eukaryotes.</title>
        <authorList>
            <person name="Spang A."/>
            <person name="Saw J.H."/>
            <person name="Jorgensen S.L."/>
            <person name="Zaremba-Niedzwiedzka K."/>
            <person name="Martijn J."/>
            <person name="Lind A.E."/>
            <person name="van Eijk R."/>
            <person name="Schleper C."/>
            <person name="Guy L."/>
            <person name="Ettema T.J."/>
        </authorList>
    </citation>
    <scope>NUCLEOTIDE SEQUENCE</scope>
</reference>
<dbReference type="EMBL" id="LAZR01057641">
    <property type="protein sequence ID" value="KKK71641.1"/>
    <property type="molecule type" value="Genomic_DNA"/>
</dbReference>
<feature type="non-terminal residue" evidence="1">
    <location>
        <position position="1"/>
    </location>
</feature>
<gene>
    <name evidence="1" type="ORF">LCGC14_2911870</name>
</gene>
<accession>A0A0F9AHI1</accession>